<accession>A0A1C6Z4S1</accession>
<evidence type="ECO:0000256" key="6">
    <source>
        <dbReference type="ARBA" id="ARBA00022801"/>
    </source>
</evidence>
<evidence type="ECO:0000256" key="10">
    <source>
        <dbReference type="ARBA" id="ARBA00048523"/>
    </source>
</evidence>
<evidence type="ECO:0000256" key="1">
    <source>
        <dbReference type="ARBA" id="ARBA00001946"/>
    </source>
</evidence>
<organism evidence="11 12">
    <name type="scientific">Hafnia alvei</name>
    <dbReference type="NCBI Taxonomy" id="569"/>
    <lineage>
        <taxon>Bacteria</taxon>
        <taxon>Pseudomonadati</taxon>
        <taxon>Pseudomonadota</taxon>
        <taxon>Gammaproteobacteria</taxon>
        <taxon>Enterobacterales</taxon>
        <taxon>Hafniaceae</taxon>
        <taxon>Hafnia</taxon>
    </lineage>
</organism>
<dbReference type="InterPro" id="IPR050582">
    <property type="entry name" value="HAD-like_SerB"/>
</dbReference>
<dbReference type="GO" id="GO:0005737">
    <property type="term" value="C:cytoplasm"/>
    <property type="evidence" value="ECO:0007669"/>
    <property type="project" value="TreeGrafter"/>
</dbReference>
<dbReference type="SUPFAM" id="SSF56784">
    <property type="entry name" value="HAD-like"/>
    <property type="match status" value="1"/>
</dbReference>
<dbReference type="EC" id="3.1.3.3" evidence="3"/>
<keyword evidence="8" id="KW-0718">Serine biosynthesis</keyword>
<dbReference type="Proteomes" id="UP000094844">
    <property type="component" value="Unassembled WGS sequence"/>
</dbReference>
<dbReference type="Pfam" id="PF12710">
    <property type="entry name" value="HAD"/>
    <property type="match status" value="1"/>
</dbReference>
<dbReference type="InterPro" id="IPR023214">
    <property type="entry name" value="HAD_sf"/>
</dbReference>
<comment type="catalytic activity">
    <reaction evidence="10">
        <text>O-phospho-D-serine + H2O = D-serine + phosphate</text>
        <dbReference type="Rhea" id="RHEA:24873"/>
        <dbReference type="ChEBI" id="CHEBI:15377"/>
        <dbReference type="ChEBI" id="CHEBI:35247"/>
        <dbReference type="ChEBI" id="CHEBI:43474"/>
        <dbReference type="ChEBI" id="CHEBI:58680"/>
        <dbReference type="EC" id="3.1.3.3"/>
    </reaction>
</comment>
<dbReference type="RefSeq" id="WP_072309803.1">
    <property type="nucleotide sequence ID" value="NZ_FMIQ01000064.1"/>
</dbReference>
<evidence type="ECO:0000313" key="12">
    <source>
        <dbReference type="Proteomes" id="UP000094844"/>
    </source>
</evidence>
<dbReference type="PANTHER" id="PTHR43344:SF2">
    <property type="entry name" value="PHOSPHOSERINE PHOSPHATASE"/>
    <property type="match status" value="1"/>
</dbReference>
<dbReference type="GO" id="GO:0000287">
    <property type="term" value="F:magnesium ion binding"/>
    <property type="evidence" value="ECO:0007669"/>
    <property type="project" value="TreeGrafter"/>
</dbReference>
<name>A0A1C6Z4S1_HAFAL</name>
<dbReference type="GO" id="GO:0006564">
    <property type="term" value="P:L-serine biosynthetic process"/>
    <property type="evidence" value="ECO:0007669"/>
    <property type="project" value="UniProtKB-KW"/>
</dbReference>
<keyword evidence="5" id="KW-0479">Metal-binding</keyword>
<gene>
    <name evidence="11" type="ORF">BN1044_03559</name>
</gene>
<reference evidence="11 12" key="1">
    <citation type="submission" date="2016-09" db="EMBL/GenBank/DDBJ databases">
        <authorList>
            <person name="Capua I."/>
            <person name="De Benedictis P."/>
            <person name="Joannis T."/>
            <person name="Lombin L.H."/>
            <person name="Cattoli G."/>
        </authorList>
    </citation>
    <scope>NUCLEOTIDE SEQUENCE [LARGE SCALE GENOMIC DNA]</scope>
    <source>
        <strain evidence="11 12">GB001</strain>
    </source>
</reference>
<protein>
    <recommendedName>
        <fullName evidence="3">phosphoserine phosphatase</fullName>
        <ecNumber evidence="3">3.1.3.3</ecNumber>
    </recommendedName>
</protein>
<comment type="pathway">
    <text evidence="2">Amino-acid biosynthesis; L-serine biosynthesis; L-serine from 3-phospho-D-glycerate: step 3/3.</text>
</comment>
<proteinExistence type="predicted"/>
<evidence type="ECO:0000256" key="9">
    <source>
        <dbReference type="ARBA" id="ARBA00048138"/>
    </source>
</evidence>
<dbReference type="InterPro" id="IPR036412">
    <property type="entry name" value="HAD-like_sf"/>
</dbReference>
<evidence type="ECO:0000256" key="5">
    <source>
        <dbReference type="ARBA" id="ARBA00022723"/>
    </source>
</evidence>
<evidence type="ECO:0000313" key="11">
    <source>
        <dbReference type="EMBL" id="SCM54061.1"/>
    </source>
</evidence>
<keyword evidence="7" id="KW-0460">Magnesium</keyword>
<comment type="catalytic activity">
    <reaction evidence="9">
        <text>O-phospho-L-serine + H2O = L-serine + phosphate</text>
        <dbReference type="Rhea" id="RHEA:21208"/>
        <dbReference type="ChEBI" id="CHEBI:15377"/>
        <dbReference type="ChEBI" id="CHEBI:33384"/>
        <dbReference type="ChEBI" id="CHEBI:43474"/>
        <dbReference type="ChEBI" id="CHEBI:57524"/>
        <dbReference type="EC" id="3.1.3.3"/>
    </reaction>
</comment>
<evidence type="ECO:0000256" key="3">
    <source>
        <dbReference type="ARBA" id="ARBA00012640"/>
    </source>
</evidence>
<evidence type="ECO:0000256" key="4">
    <source>
        <dbReference type="ARBA" id="ARBA00022605"/>
    </source>
</evidence>
<evidence type="ECO:0000256" key="2">
    <source>
        <dbReference type="ARBA" id="ARBA00005135"/>
    </source>
</evidence>
<sequence length="201" mass="22663">MNTLFCFDLDGTLTRRELLPLIAAEVGLEHEFDVLTKLTIDGVISFEESLRLRFAILKTISIDKVQNVIAEAELFKNLISFIKERKDSCYVITGNLDVWIRPLMESIGCNYLCSKTNSEGDKLISLDYIMHKGQAISKLRQLFPNRVVVAIGDGNNDYEMFEAADKSISVGLTHNPSPNLIAVSDYIVYHEDSLCRLLNTL</sequence>
<evidence type="ECO:0000256" key="7">
    <source>
        <dbReference type="ARBA" id="ARBA00022842"/>
    </source>
</evidence>
<dbReference type="PANTHER" id="PTHR43344">
    <property type="entry name" value="PHOSPHOSERINE PHOSPHATASE"/>
    <property type="match status" value="1"/>
</dbReference>
<dbReference type="GO" id="GO:0036424">
    <property type="term" value="F:L-phosphoserine phosphatase activity"/>
    <property type="evidence" value="ECO:0007669"/>
    <property type="project" value="TreeGrafter"/>
</dbReference>
<dbReference type="EMBL" id="FMIQ01000064">
    <property type="protein sequence ID" value="SCM54061.1"/>
    <property type="molecule type" value="Genomic_DNA"/>
</dbReference>
<keyword evidence="6" id="KW-0378">Hydrolase</keyword>
<keyword evidence="4" id="KW-0028">Amino-acid biosynthesis</keyword>
<evidence type="ECO:0000256" key="8">
    <source>
        <dbReference type="ARBA" id="ARBA00023299"/>
    </source>
</evidence>
<comment type="cofactor">
    <cofactor evidence="1">
        <name>Mg(2+)</name>
        <dbReference type="ChEBI" id="CHEBI:18420"/>
    </cofactor>
</comment>
<dbReference type="Gene3D" id="3.40.50.1000">
    <property type="entry name" value="HAD superfamily/HAD-like"/>
    <property type="match status" value="1"/>
</dbReference>
<dbReference type="NCBIfam" id="TIGR01488">
    <property type="entry name" value="HAD-SF-IB"/>
    <property type="match status" value="1"/>
</dbReference>
<dbReference type="AlphaFoldDB" id="A0A1C6Z4S1"/>